<dbReference type="InterPro" id="IPR023214">
    <property type="entry name" value="HAD_sf"/>
</dbReference>
<dbReference type="NCBIfam" id="TIGR01484">
    <property type="entry name" value="HAD-SF-IIB"/>
    <property type="match status" value="1"/>
</dbReference>
<dbReference type="SUPFAM" id="SSF56784">
    <property type="entry name" value="HAD-like"/>
    <property type="match status" value="1"/>
</dbReference>
<reference evidence="1" key="1">
    <citation type="submission" date="2020-08" db="EMBL/GenBank/DDBJ databases">
        <title>Genome public.</title>
        <authorList>
            <person name="Liu C."/>
            <person name="Sun Q."/>
        </authorList>
    </citation>
    <scope>NUCLEOTIDE SEQUENCE</scope>
    <source>
        <strain evidence="1">NSJ-55</strain>
    </source>
</reference>
<evidence type="ECO:0000313" key="2">
    <source>
        <dbReference type="Proteomes" id="UP000652477"/>
    </source>
</evidence>
<sequence length="275" mass="31146">MKKKIKMIGLDLDGTLFNNKKEILPYTREVLQRAIDKGVVVLVATGRPWSGIPDELKDLTGMRYAVTSNGARVIETKTQKALIEHLLPVEKAKKILETARKYDTLQEVYFENRGYIEEEQFEKIYQYHKDPHMWKYVRSTRITVPDIMTFLGQLNKPVDKTQILFADMEERARAWKELEQDKEIVLVGSLGYNIEINGAGVNKGMALVELGKMLGIEREEIMACGDGDNDEAMLKEVGLGVAMENAEEQVKKAADYITGTNEEEGAAKAIEKFVL</sequence>
<dbReference type="RefSeq" id="WP_186875381.1">
    <property type="nucleotide sequence ID" value="NZ_JACOPF010000001.1"/>
</dbReference>
<dbReference type="GO" id="GO:0005829">
    <property type="term" value="C:cytosol"/>
    <property type="evidence" value="ECO:0007669"/>
    <property type="project" value="TreeGrafter"/>
</dbReference>
<dbReference type="InterPro" id="IPR036412">
    <property type="entry name" value="HAD-like_sf"/>
</dbReference>
<dbReference type="Gene3D" id="3.40.50.1000">
    <property type="entry name" value="HAD superfamily/HAD-like"/>
    <property type="match status" value="1"/>
</dbReference>
<dbReference type="Gene3D" id="3.30.1240.10">
    <property type="match status" value="1"/>
</dbReference>
<dbReference type="Pfam" id="PF08282">
    <property type="entry name" value="Hydrolase_3"/>
    <property type="match status" value="1"/>
</dbReference>
<name>A0A923RRX1_9FIRM</name>
<dbReference type="AlphaFoldDB" id="A0A923RRX1"/>
<dbReference type="Proteomes" id="UP000652477">
    <property type="component" value="Unassembled WGS sequence"/>
</dbReference>
<dbReference type="CDD" id="cd07516">
    <property type="entry name" value="HAD_Pase"/>
    <property type="match status" value="1"/>
</dbReference>
<proteinExistence type="predicted"/>
<keyword evidence="2" id="KW-1185">Reference proteome</keyword>
<organism evidence="1 2">
    <name type="scientific">Mediterraneibacter hominis</name>
    <dbReference type="NCBI Taxonomy" id="2763054"/>
    <lineage>
        <taxon>Bacteria</taxon>
        <taxon>Bacillati</taxon>
        <taxon>Bacillota</taxon>
        <taxon>Clostridia</taxon>
        <taxon>Lachnospirales</taxon>
        <taxon>Lachnospiraceae</taxon>
        <taxon>Mediterraneibacter</taxon>
    </lineage>
</organism>
<accession>A0A923RRX1</accession>
<dbReference type="GO" id="GO:0000287">
    <property type="term" value="F:magnesium ion binding"/>
    <property type="evidence" value="ECO:0007669"/>
    <property type="project" value="TreeGrafter"/>
</dbReference>
<protein>
    <submittedName>
        <fullName evidence="1">HAD family phosphatase</fullName>
    </submittedName>
</protein>
<dbReference type="PROSITE" id="PS01229">
    <property type="entry name" value="COF_2"/>
    <property type="match status" value="1"/>
</dbReference>
<dbReference type="PANTHER" id="PTHR10000">
    <property type="entry name" value="PHOSPHOSERINE PHOSPHATASE"/>
    <property type="match status" value="1"/>
</dbReference>
<comment type="caution">
    <text evidence="1">The sequence shown here is derived from an EMBL/GenBank/DDBJ whole genome shotgun (WGS) entry which is preliminary data.</text>
</comment>
<dbReference type="SFLD" id="SFLDG01140">
    <property type="entry name" value="C2.B:_Phosphomannomutase_and_P"/>
    <property type="match status" value="1"/>
</dbReference>
<evidence type="ECO:0000313" key="1">
    <source>
        <dbReference type="EMBL" id="MBC5688787.1"/>
    </source>
</evidence>
<dbReference type="EMBL" id="JACOPF010000001">
    <property type="protein sequence ID" value="MBC5688787.1"/>
    <property type="molecule type" value="Genomic_DNA"/>
</dbReference>
<gene>
    <name evidence="1" type="ORF">H8S37_07605</name>
</gene>
<dbReference type="PANTHER" id="PTHR10000:SF8">
    <property type="entry name" value="HAD SUPERFAMILY HYDROLASE-LIKE, TYPE 3"/>
    <property type="match status" value="1"/>
</dbReference>
<dbReference type="InterPro" id="IPR006379">
    <property type="entry name" value="HAD-SF_hydro_IIB"/>
</dbReference>
<dbReference type="SFLD" id="SFLDG01144">
    <property type="entry name" value="C2.B.4:_PGP_Like"/>
    <property type="match status" value="1"/>
</dbReference>
<dbReference type="InterPro" id="IPR000150">
    <property type="entry name" value="Cof"/>
</dbReference>
<dbReference type="SFLD" id="SFLDS00003">
    <property type="entry name" value="Haloacid_Dehalogenase"/>
    <property type="match status" value="1"/>
</dbReference>
<dbReference type="NCBIfam" id="TIGR00099">
    <property type="entry name" value="Cof-subfamily"/>
    <property type="match status" value="1"/>
</dbReference>
<dbReference type="GO" id="GO:0016791">
    <property type="term" value="F:phosphatase activity"/>
    <property type="evidence" value="ECO:0007669"/>
    <property type="project" value="TreeGrafter"/>
</dbReference>